<evidence type="ECO:0000256" key="6">
    <source>
        <dbReference type="ARBA" id="ARBA00023125"/>
    </source>
</evidence>
<evidence type="ECO:0000256" key="8">
    <source>
        <dbReference type="ARBA" id="ARBA00023170"/>
    </source>
</evidence>
<keyword evidence="8 10" id="KW-0675">Receptor</keyword>
<keyword evidence="2 10" id="KW-0479">Metal-binding</keyword>
<dbReference type="PROSITE" id="PS51030">
    <property type="entry name" value="NUCLEAR_REC_DBD_2"/>
    <property type="match status" value="1"/>
</dbReference>
<name>A0A6A4WKI7_AMPAM</name>
<dbReference type="InterPro" id="IPR000536">
    <property type="entry name" value="Nucl_hrmn_rcpt_lig-bd"/>
</dbReference>
<dbReference type="InterPro" id="IPR013088">
    <property type="entry name" value="Znf_NHR/GATA"/>
</dbReference>
<dbReference type="PANTHER" id="PTHR24086:SF15">
    <property type="entry name" value="NUCLEAR HORMONE RECEPTOR FTZ-F1"/>
    <property type="match status" value="1"/>
</dbReference>
<comment type="subcellular location">
    <subcellularLocation>
        <location evidence="1 10">Nucleus</location>
    </subcellularLocation>
</comment>
<dbReference type="InterPro" id="IPR001628">
    <property type="entry name" value="Znf_hrmn_rcpt"/>
</dbReference>
<keyword evidence="3 10" id="KW-0863">Zinc-finger</keyword>
<dbReference type="CDD" id="cd07167">
    <property type="entry name" value="NR_DBD_Lrh-1_like"/>
    <property type="match status" value="1"/>
</dbReference>
<organism evidence="13 14">
    <name type="scientific">Amphibalanus amphitrite</name>
    <name type="common">Striped barnacle</name>
    <name type="synonym">Balanus amphitrite</name>
    <dbReference type="NCBI Taxonomy" id="1232801"/>
    <lineage>
        <taxon>Eukaryota</taxon>
        <taxon>Metazoa</taxon>
        <taxon>Ecdysozoa</taxon>
        <taxon>Arthropoda</taxon>
        <taxon>Crustacea</taxon>
        <taxon>Multicrustacea</taxon>
        <taxon>Cirripedia</taxon>
        <taxon>Thoracica</taxon>
        <taxon>Thoracicalcarea</taxon>
        <taxon>Balanomorpha</taxon>
        <taxon>Balanoidea</taxon>
        <taxon>Balanidae</taxon>
        <taxon>Amphibalaninae</taxon>
        <taxon>Amphibalanus</taxon>
    </lineage>
</organism>
<feature type="domain" description="Nuclear receptor" evidence="11">
    <location>
        <begin position="196"/>
        <end position="271"/>
    </location>
</feature>
<dbReference type="OrthoDB" id="5771769at2759"/>
<dbReference type="AlphaFoldDB" id="A0A6A4WKI7"/>
<evidence type="ECO:0000259" key="12">
    <source>
        <dbReference type="PROSITE" id="PS51843"/>
    </source>
</evidence>
<dbReference type="Gene3D" id="3.30.50.10">
    <property type="entry name" value="Erythroid Transcription Factor GATA-1, subunit A"/>
    <property type="match status" value="1"/>
</dbReference>
<dbReference type="SMART" id="SM00430">
    <property type="entry name" value="HOLI"/>
    <property type="match status" value="1"/>
</dbReference>
<dbReference type="InterPro" id="IPR035500">
    <property type="entry name" value="NHR-like_dom_sf"/>
</dbReference>
<evidence type="ECO:0000256" key="9">
    <source>
        <dbReference type="ARBA" id="ARBA00023242"/>
    </source>
</evidence>
<dbReference type="SUPFAM" id="SSF48508">
    <property type="entry name" value="Nuclear receptor ligand-binding domain"/>
    <property type="match status" value="1"/>
</dbReference>
<evidence type="ECO:0000256" key="7">
    <source>
        <dbReference type="ARBA" id="ARBA00023163"/>
    </source>
</evidence>
<reference evidence="13 14" key="1">
    <citation type="submission" date="2019-07" db="EMBL/GenBank/DDBJ databases">
        <title>Draft genome assembly of a fouling barnacle, Amphibalanus amphitrite (Darwin, 1854): The first reference genome for Thecostraca.</title>
        <authorList>
            <person name="Kim W."/>
        </authorList>
    </citation>
    <scope>NUCLEOTIDE SEQUENCE [LARGE SCALE GENOMIC DNA]</scope>
    <source>
        <strain evidence="13">SNU_AA5</strain>
        <tissue evidence="13">Soma without cirri and trophi</tissue>
    </source>
</reference>
<dbReference type="SMART" id="SM00399">
    <property type="entry name" value="ZnF_C4"/>
    <property type="match status" value="1"/>
</dbReference>
<dbReference type="PROSITE" id="PS00031">
    <property type="entry name" value="NUCLEAR_REC_DBD_1"/>
    <property type="match status" value="1"/>
</dbReference>
<evidence type="ECO:0000313" key="14">
    <source>
        <dbReference type="Proteomes" id="UP000440578"/>
    </source>
</evidence>
<dbReference type="PROSITE" id="PS51843">
    <property type="entry name" value="NR_LBD"/>
    <property type="match status" value="1"/>
</dbReference>
<accession>A0A6A4WKI7</accession>
<keyword evidence="6 10" id="KW-0238">DNA-binding</keyword>
<evidence type="ECO:0000313" key="13">
    <source>
        <dbReference type="EMBL" id="KAF0306633.1"/>
    </source>
</evidence>
<evidence type="ECO:0000256" key="1">
    <source>
        <dbReference type="ARBA" id="ARBA00004123"/>
    </source>
</evidence>
<dbReference type="GO" id="GO:0000978">
    <property type="term" value="F:RNA polymerase II cis-regulatory region sequence-specific DNA binding"/>
    <property type="evidence" value="ECO:0007669"/>
    <property type="project" value="TreeGrafter"/>
</dbReference>
<evidence type="ECO:0000256" key="5">
    <source>
        <dbReference type="ARBA" id="ARBA00023015"/>
    </source>
</evidence>
<dbReference type="SUPFAM" id="SSF57716">
    <property type="entry name" value="Glucocorticoid receptor-like (DNA-binding domain)"/>
    <property type="match status" value="1"/>
</dbReference>
<keyword evidence="9 10" id="KW-0539">Nucleus</keyword>
<keyword evidence="14" id="KW-1185">Reference proteome</keyword>
<dbReference type="InterPro" id="IPR016355">
    <property type="entry name" value="NR5-like"/>
</dbReference>
<dbReference type="Gene3D" id="1.10.565.10">
    <property type="entry name" value="Retinoid X Receptor"/>
    <property type="match status" value="1"/>
</dbReference>
<keyword evidence="5 10" id="KW-0805">Transcription regulation</keyword>
<sequence>MFLGFRIGWSQEPTWGAERAESAAQRATHVHSASGDRAAELESADAALELELDRPLSQRAVGAPESPTDHLSTMISDMELPMAHVPPSYSPLPVHGAPPHQQGGHQGHAVHQVPGYGSMSTSASGLPGLTSVNPPVYTPVQVSNASLLGSPLLDEQCLFSAAGGGGGGGGGLAGLGGEHGQYSLHPELPDTKEGIEELCPVCGDKVSGYHYGLLTCESCKGFFKRTVQNKKAYTCVADKSCQIDKMQRKRCPYCRYQKCISVGMKLEAVRQDRMRGGRNKFGPMYKRDRARKMQQIRQMQLMSPQRVSLPTVGTEAVTISYATPTTSLPVSYGGGAGAGISIKQEIQYPVLSSTSASSPDSSCSPLLGGAGGEAWAAGRAGDVPPIVRELVASLDDRDWQQQLFSLLQTQTYNQCEVDLFELLCKVLDTNLFRQVDWARNSIFFKDLRVEDQMKLLQSTWSVMLILDHIHQRLHNNLPDSTVLPNGQKFDLLTLSLFGMAELLPQLHDITSRLQQIGFDVSDYICLKFIVMLDPSEWCERESKHQRLMALLPELRELAHRGEDYLYHKHDTNSATSLLIEMLHARRVLGRSPSH</sequence>
<dbReference type="Pfam" id="PF00105">
    <property type="entry name" value="zf-C4"/>
    <property type="match status" value="1"/>
</dbReference>
<gene>
    <name evidence="13" type="primary">FTZ-F1_3</name>
    <name evidence="13" type="ORF">FJT64_002381</name>
</gene>
<dbReference type="EMBL" id="VIIS01000647">
    <property type="protein sequence ID" value="KAF0306633.1"/>
    <property type="molecule type" value="Genomic_DNA"/>
</dbReference>
<dbReference type="InterPro" id="IPR001723">
    <property type="entry name" value="Nuclear_hrmn_rcpt"/>
</dbReference>
<proteinExistence type="inferred from homology"/>
<comment type="similarity">
    <text evidence="10">Belongs to the nuclear hormone receptor family.</text>
</comment>
<evidence type="ECO:0000256" key="10">
    <source>
        <dbReference type="RuleBase" id="RU004334"/>
    </source>
</evidence>
<evidence type="ECO:0000256" key="3">
    <source>
        <dbReference type="ARBA" id="ARBA00022771"/>
    </source>
</evidence>
<dbReference type="GO" id="GO:0009755">
    <property type="term" value="P:hormone-mediated signaling pathway"/>
    <property type="evidence" value="ECO:0007669"/>
    <property type="project" value="TreeGrafter"/>
</dbReference>
<keyword evidence="7 10" id="KW-0804">Transcription</keyword>
<dbReference type="PANTHER" id="PTHR24086">
    <property type="entry name" value="NUCLEAR RECEPTOR SUBFAMILY 5 GROUP A"/>
    <property type="match status" value="1"/>
</dbReference>
<dbReference type="FunFam" id="3.30.50.10:FF:000006">
    <property type="entry name" value="Nuclear receptor subfamily 5 group A member"/>
    <property type="match status" value="1"/>
</dbReference>
<keyword evidence="4 10" id="KW-0862">Zinc</keyword>
<comment type="caution">
    <text evidence="13">The sequence shown here is derived from an EMBL/GenBank/DDBJ whole genome shotgun (WGS) entry which is preliminary data.</text>
</comment>
<evidence type="ECO:0000256" key="2">
    <source>
        <dbReference type="ARBA" id="ARBA00022723"/>
    </source>
</evidence>
<dbReference type="PRINTS" id="PR00047">
    <property type="entry name" value="STROIDFINGER"/>
</dbReference>
<dbReference type="GO" id="GO:0008270">
    <property type="term" value="F:zinc ion binding"/>
    <property type="evidence" value="ECO:0007669"/>
    <property type="project" value="UniProtKB-KW"/>
</dbReference>
<evidence type="ECO:0000256" key="4">
    <source>
        <dbReference type="ARBA" id="ARBA00022833"/>
    </source>
</evidence>
<dbReference type="Proteomes" id="UP000440578">
    <property type="component" value="Unassembled WGS sequence"/>
</dbReference>
<protein>
    <submittedName>
        <fullName evidence="13">Nuclear hormone receptor FTZ-F1</fullName>
    </submittedName>
</protein>
<dbReference type="GO" id="GO:0004879">
    <property type="term" value="F:nuclear receptor activity"/>
    <property type="evidence" value="ECO:0007669"/>
    <property type="project" value="InterPro"/>
</dbReference>
<dbReference type="Pfam" id="PF00104">
    <property type="entry name" value="Hormone_recep"/>
    <property type="match status" value="1"/>
</dbReference>
<dbReference type="GO" id="GO:0009888">
    <property type="term" value="P:tissue development"/>
    <property type="evidence" value="ECO:0007669"/>
    <property type="project" value="TreeGrafter"/>
</dbReference>
<dbReference type="PRINTS" id="PR00398">
    <property type="entry name" value="STRDHORMONER"/>
</dbReference>
<evidence type="ECO:0000259" key="11">
    <source>
        <dbReference type="PROSITE" id="PS51030"/>
    </source>
</evidence>
<feature type="domain" description="NR LBD" evidence="12">
    <location>
        <begin position="382"/>
        <end position="594"/>
    </location>
</feature>
<dbReference type="GO" id="GO:0090575">
    <property type="term" value="C:RNA polymerase II transcription regulator complex"/>
    <property type="evidence" value="ECO:0007669"/>
    <property type="project" value="TreeGrafter"/>
</dbReference>